<organism evidence="2 3">
    <name type="scientific">Coprobacillus cateniformis</name>
    <dbReference type="NCBI Taxonomy" id="100884"/>
    <lineage>
        <taxon>Bacteria</taxon>
        <taxon>Bacillati</taxon>
        <taxon>Bacillota</taxon>
        <taxon>Erysipelotrichia</taxon>
        <taxon>Erysipelotrichales</taxon>
        <taxon>Coprobacillaceae</taxon>
        <taxon>Coprobacillus</taxon>
    </lineage>
</organism>
<evidence type="ECO:0000313" key="3">
    <source>
        <dbReference type="Proteomes" id="UP000003157"/>
    </source>
</evidence>
<gene>
    <name evidence="2" type="ORF">HMPREF9488_01938</name>
</gene>
<dbReference type="Pfam" id="PF14014">
    <property type="entry name" value="DUF4230"/>
    <property type="match status" value="1"/>
</dbReference>
<feature type="transmembrane region" description="Helical" evidence="1">
    <location>
        <begin position="20"/>
        <end position="37"/>
    </location>
</feature>
<dbReference type="STRING" id="100884.GCA_000269565_02034"/>
<keyword evidence="1" id="KW-1133">Transmembrane helix</keyword>
<keyword evidence="1" id="KW-0472">Membrane</keyword>
<comment type="caution">
    <text evidence="2">The sequence shown here is derived from an EMBL/GenBank/DDBJ whole genome shotgun (WGS) entry which is preliminary data.</text>
</comment>
<evidence type="ECO:0000256" key="1">
    <source>
        <dbReference type="SAM" id="Phobius"/>
    </source>
</evidence>
<sequence>MGGIMAKEKKIQINQTFKNIIILVIVAAIFFLVGKIWPSGEEPTVMTSDLLSQQIKEISELATVEYNYTNMGKFENQATFYGWTVPFTTKSFIISYDGKIKAGIDMSIVEVKLSGKKITVTVPKAKILSHEIDEKSIEVFDETKNIFNQISITDYHQFAIDQKEKMETNVKEKGLIEEAQKKAETTIKTFITSSNRLSDDYEIIFKVSE</sequence>
<keyword evidence="3" id="KW-1185">Reference proteome</keyword>
<protein>
    <recommendedName>
        <fullName evidence="4">DUF4230 domain-containing protein</fullName>
    </recommendedName>
</protein>
<dbReference type="HOGENOM" id="CLU_108876_1_1_9"/>
<name>E7GAZ8_9FIRM</name>
<dbReference type="AlphaFoldDB" id="E7GAZ8"/>
<proteinExistence type="predicted"/>
<dbReference type="InterPro" id="IPR025324">
    <property type="entry name" value="DUF4230"/>
</dbReference>
<dbReference type="Proteomes" id="UP000003157">
    <property type="component" value="Unassembled WGS sequence"/>
</dbReference>
<reference evidence="2 3" key="1">
    <citation type="submission" date="2010-12" db="EMBL/GenBank/DDBJ databases">
        <title>The Genome Sequence of Coprobacillus sp. strain 29_1.</title>
        <authorList>
            <consortium name="The Broad Institute Genome Sequencing Platform"/>
            <person name="Earl A."/>
            <person name="Ward D."/>
            <person name="Feldgarden M."/>
            <person name="Gevers D."/>
            <person name="Daigneault M."/>
            <person name="Sibley C.D."/>
            <person name="White A."/>
            <person name="Strauss J."/>
            <person name="Allen-Vercoe E."/>
            <person name="Young S.K."/>
            <person name="Zeng Q."/>
            <person name="Gargeya S."/>
            <person name="Fitzgerald M."/>
            <person name="Haas B."/>
            <person name="Abouelleil A."/>
            <person name="Alvarado L."/>
            <person name="Arachchi H.M."/>
            <person name="Berlin A."/>
            <person name="Brown A."/>
            <person name="Chapman S.B."/>
            <person name="Chen Z."/>
            <person name="Dunbar C."/>
            <person name="Freedman E."/>
            <person name="Gearin G."/>
            <person name="Gellesch M."/>
            <person name="Goldberg J."/>
            <person name="Griggs A."/>
            <person name="Gujja S."/>
            <person name="Heilman E."/>
            <person name="Heiman D."/>
            <person name="Howarth C."/>
            <person name="Larson L."/>
            <person name="Lui A."/>
            <person name="MacDonald P.J.P."/>
            <person name="Mehta T."/>
            <person name="Montmayeur A."/>
            <person name="Murphy C."/>
            <person name="Neiman D."/>
            <person name="Pearson M."/>
            <person name="Priest M."/>
            <person name="Roberts A."/>
            <person name="Saif S."/>
            <person name="Shea T."/>
            <person name="Shenoy N."/>
            <person name="Sisk P."/>
            <person name="Stolte C."/>
            <person name="Sykes S."/>
            <person name="White J."/>
            <person name="Yandava C."/>
            <person name="Nusbaum C."/>
            <person name="Birren B."/>
        </authorList>
    </citation>
    <scope>NUCLEOTIDE SEQUENCE [LARGE SCALE GENOMIC DNA]</scope>
    <source>
        <strain evidence="2 3">29_1</strain>
    </source>
</reference>
<evidence type="ECO:0000313" key="2">
    <source>
        <dbReference type="EMBL" id="EFW04814.1"/>
    </source>
</evidence>
<dbReference type="EMBL" id="ADKX01000033">
    <property type="protein sequence ID" value="EFW04814.1"/>
    <property type="molecule type" value="Genomic_DNA"/>
</dbReference>
<accession>E7GAZ8</accession>
<dbReference type="eggNOG" id="ENOG50313N4">
    <property type="taxonomic scope" value="Bacteria"/>
</dbReference>
<keyword evidence="1" id="KW-0812">Transmembrane</keyword>
<evidence type="ECO:0008006" key="4">
    <source>
        <dbReference type="Google" id="ProtNLM"/>
    </source>
</evidence>